<dbReference type="InterPro" id="IPR050465">
    <property type="entry name" value="UPF0194_transport"/>
</dbReference>
<accession>A0ABW4Z7Y0</accession>
<dbReference type="Proteomes" id="UP001597389">
    <property type="component" value="Unassembled WGS sequence"/>
</dbReference>
<keyword evidence="2" id="KW-0175">Coiled coil</keyword>
<evidence type="ECO:0000256" key="3">
    <source>
        <dbReference type="SAM" id="SignalP"/>
    </source>
</evidence>
<dbReference type="Pfam" id="PF25967">
    <property type="entry name" value="RND-MFP_C"/>
    <property type="match status" value="1"/>
</dbReference>
<keyword evidence="6" id="KW-1185">Reference proteome</keyword>
<feature type="chain" id="PRO_5047423280" evidence="3">
    <location>
        <begin position="20"/>
        <end position="467"/>
    </location>
</feature>
<protein>
    <submittedName>
        <fullName evidence="5">Efflux RND transporter periplasmic adaptor subunit</fullName>
    </submittedName>
</protein>
<reference evidence="6" key="1">
    <citation type="journal article" date="2019" name="Int. J. Syst. Evol. Microbiol.">
        <title>The Global Catalogue of Microorganisms (GCM) 10K type strain sequencing project: providing services to taxonomists for standard genome sequencing and annotation.</title>
        <authorList>
            <consortium name="The Broad Institute Genomics Platform"/>
            <consortium name="The Broad Institute Genome Sequencing Center for Infectious Disease"/>
            <person name="Wu L."/>
            <person name="Ma J."/>
        </authorList>
    </citation>
    <scope>NUCLEOTIDE SEQUENCE [LARGE SCALE GENOMIC DNA]</scope>
    <source>
        <strain evidence="6">CCUG 57942</strain>
    </source>
</reference>
<dbReference type="EMBL" id="JBHUJB010000011">
    <property type="protein sequence ID" value="MFD2157651.1"/>
    <property type="molecule type" value="Genomic_DNA"/>
</dbReference>
<dbReference type="InterPro" id="IPR058627">
    <property type="entry name" value="MdtA-like_C"/>
</dbReference>
<dbReference type="PANTHER" id="PTHR32347">
    <property type="entry name" value="EFFLUX SYSTEM COMPONENT YKNX-RELATED"/>
    <property type="match status" value="1"/>
</dbReference>
<evidence type="ECO:0000259" key="4">
    <source>
        <dbReference type="Pfam" id="PF25967"/>
    </source>
</evidence>
<gene>
    <name evidence="5" type="ORF">ACFSW8_01935</name>
</gene>
<keyword evidence="3" id="KW-0732">Signal</keyword>
<dbReference type="Gene3D" id="2.40.420.20">
    <property type="match status" value="1"/>
</dbReference>
<evidence type="ECO:0000313" key="6">
    <source>
        <dbReference type="Proteomes" id="UP001597389"/>
    </source>
</evidence>
<sequence length="467" mass="52346">MTSKLSLMATAFCITSLHAADYEVKKELFEQSVRVQGIAAPQNAAEVVIAPEIWGDFIVEKVLPQGTKVEKGQQIVWIDTKKVDKYIQEQELERKIDGIRLQKAQQELAELKLKTQRDLLVAKRNYEREVENYKRYQEVDLPDQIASTKFDGEKSEWYLSYTREELRQLLKMYEADGLTEETEEIIVQRAQNSVKSGEFSNKQKQKQVKFQLETGIPRQEVDRALQHARAKSAWEFAQTSIPRALELKELEVTKLVNADKKKAEDFAKVKADRAAMEIKAPAAGYLYYGEFSGNAWKREIAQKTLVRGAKLMAKRPFMVVVPEGNASQVTASVDGFTASRIKAGDKGALKLSTQPWKSYTGEVVSVGAVPNIQGKWDVVLKADLDGAASLKVGENVHADFVSYRKEDAISVPTKAVKAHADGSYTVKLKMADDKQEEKKVTVGESNHEKVEVLSGLDAGQVIIFEAK</sequence>
<comment type="caution">
    <text evidence="5">The sequence shown here is derived from an EMBL/GenBank/DDBJ whole genome shotgun (WGS) entry which is preliminary data.</text>
</comment>
<name>A0ABW4Z7Y0_9BACT</name>
<evidence type="ECO:0000256" key="2">
    <source>
        <dbReference type="ARBA" id="ARBA00023054"/>
    </source>
</evidence>
<comment type="subcellular location">
    <subcellularLocation>
        <location evidence="1">Cell envelope</location>
    </subcellularLocation>
</comment>
<dbReference type="RefSeq" id="WP_377089283.1">
    <property type="nucleotide sequence ID" value="NZ_JBHSJL010000014.1"/>
</dbReference>
<evidence type="ECO:0000256" key="1">
    <source>
        <dbReference type="ARBA" id="ARBA00004196"/>
    </source>
</evidence>
<evidence type="ECO:0000313" key="5">
    <source>
        <dbReference type="EMBL" id="MFD2157651.1"/>
    </source>
</evidence>
<feature type="signal peptide" evidence="3">
    <location>
        <begin position="1"/>
        <end position="19"/>
    </location>
</feature>
<dbReference type="PANTHER" id="PTHR32347:SF14">
    <property type="entry name" value="EFFLUX SYSTEM COMPONENT YKNX-RELATED"/>
    <property type="match status" value="1"/>
</dbReference>
<organism evidence="5 6">
    <name type="scientific">Rubritalea tangerina</name>
    <dbReference type="NCBI Taxonomy" id="430798"/>
    <lineage>
        <taxon>Bacteria</taxon>
        <taxon>Pseudomonadati</taxon>
        <taxon>Verrucomicrobiota</taxon>
        <taxon>Verrucomicrobiia</taxon>
        <taxon>Verrucomicrobiales</taxon>
        <taxon>Rubritaleaceae</taxon>
        <taxon>Rubritalea</taxon>
    </lineage>
</organism>
<feature type="domain" description="Multidrug resistance protein MdtA-like C-terminal permuted SH3" evidence="4">
    <location>
        <begin position="407"/>
        <end position="463"/>
    </location>
</feature>
<proteinExistence type="predicted"/>